<evidence type="ECO:0008006" key="8">
    <source>
        <dbReference type="Google" id="ProtNLM"/>
    </source>
</evidence>
<dbReference type="AlphaFoldDB" id="A0A2U8HKN0"/>
<evidence type="ECO:0000256" key="2">
    <source>
        <dbReference type="ARBA" id="ARBA00022692"/>
    </source>
</evidence>
<evidence type="ECO:0000256" key="3">
    <source>
        <dbReference type="ARBA" id="ARBA00022989"/>
    </source>
</evidence>
<comment type="subcellular location">
    <subcellularLocation>
        <location evidence="1">Membrane</location>
        <topology evidence="1">Multi-pass membrane protein</topology>
    </subcellularLocation>
</comment>
<evidence type="ECO:0000256" key="1">
    <source>
        <dbReference type="ARBA" id="ARBA00004141"/>
    </source>
</evidence>
<keyword evidence="4 5" id="KW-0472">Membrane</keyword>
<feature type="transmembrane region" description="Helical" evidence="5">
    <location>
        <begin position="42"/>
        <end position="61"/>
    </location>
</feature>
<gene>
    <name evidence="6" type="ORF">CEW88_22040</name>
</gene>
<evidence type="ECO:0000313" key="7">
    <source>
        <dbReference type="Proteomes" id="UP000244915"/>
    </source>
</evidence>
<dbReference type="InterPro" id="IPR007269">
    <property type="entry name" value="ICMT_MeTrfase"/>
</dbReference>
<dbReference type="Proteomes" id="UP000244915">
    <property type="component" value="Plasmid unnamed2"/>
</dbReference>
<keyword evidence="3 5" id="KW-1133">Transmembrane helix</keyword>
<dbReference type="KEGG" id="ypac:CEW88_22040"/>
<name>A0A2U8HKN0_9RHOB</name>
<accession>A0A2U8HKN0</accession>
<dbReference type="Gene3D" id="1.20.120.1630">
    <property type="match status" value="1"/>
</dbReference>
<organism evidence="6 7">
    <name type="scientific">Alloyangia pacifica</name>
    <dbReference type="NCBI Taxonomy" id="311180"/>
    <lineage>
        <taxon>Bacteria</taxon>
        <taxon>Pseudomonadati</taxon>
        <taxon>Pseudomonadota</taxon>
        <taxon>Alphaproteobacteria</taxon>
        <taxon>Rhodobacterales</taxon>
        <taxon>Roseobacteraceae</taxon>
        <taxon>Alloyangia</taxon>
    </lineage>
</organism>
<feature type="transmembrane region" description="Helical" evidence="5">
    <location>
        <begin position="117"/>
        <end position="143"/>
    </location>
</feature>
<sequence>MEQATALFLGFIVLQRLGELVLARRNTTRLLAKGGVEVGQGHYPVMVLMHAAWVFCLVVFGHDRQVGHFWLGVFVVLQVLRVWILASLGPRWTTRIIVVDAPLVTRGPFRYFSHPNYMLVVAEIIAAPMVLGLTWVAVLFSMLNAAMLSWRIRVENRALAPLRARAGH</sequence>
<reference evidence="6 7" key="1">
    <citation type="submission" date="2017-06" db="EMBL/GenBank/DDBJ databases">
        <title>Yangia sp. YSBP01 complete genome sequence.</title>
        <authorList>
            <person name="Woo J.-H."/>
            <person name="Kim H.-S."/>
        </authorList>
    </citation>
    <scope>NUCLEOTIDE SEQUENCE [LARGE SCALE GENOMIC DNA]</scope>
    <source>
        <strain evidence="6 7">YSBP01</strain>
        <plasmid evidence="6 7">unnamed2</plasmid>
    </source>
</reference>
<evidence type="ECO:0000256" key="4">
    <source>
        <dbReference type="ARBA" id="ARBA00023136"/>
    </source>
</evidence>
<evidence type="ECO:0000313" key="6">
    <source>
        <dbReference type="EMBL" id="AWI86447.1"/>
    </source>
</evidence>
<proteinExistence type="predicted"/>
<evidence type="ECO:0000256" key="5">
    <source>
        <dbReference type="SAM" id="Phobius"/>
    </source>
</evidence>
<dbReference type="GO" id="GO:0016020">
    <property type="term" value="C:membrane"/>
    <property type="evidence" value="ECO:0007669"/>
    <property type="project" value="UniProtKB-SubCell"/>
</dbReference>
<feature type="transmembrane region" description="Helical" evidence="5">
    <location>
        <begin position="68"/>
        <end position="86"/>
    </location>
</feature>
<geneLocation type="plasmid" evidence="6 7">
    <name>unnamed2</name>
</geneLocation>
<dbReference type="OrthoDB" id="7203053at2"/>
<dbReference type="GO" id="GO:0004671">
    <property type="term" value="F:protein C-terminal S-isoprenylcysteine carboxyl O-methyltransferase activity"/>
    <property type="evidence" value="ECO:0007669"/>
    <property type="project" value="InterPro"/>
</dbReference>
<keyword evidence="6" id="KW-0614">Plasmid</keyword>
<keyword evidence="2 5" id="KW-0812">Transmembrane</keyword>
<dbReference type="RefSeq" id="WP_108970546.1">
    <property type="nucleotide sequence ID" value="NZ_CP022192.1"/>
</dbReference>
<protein>
    <recommendedName>
        <fullName evidence="8">Methyltransferase</fullName>
    </recommendedName>
</protein>
<dbReference type="EMBL" id="CP022192">
    <property type="protein sequence ID" value="AWI86447.1"/>
    <property type="molecule type" value="Genomic_DNA"/>
</dbReference>
<dbReference type="Pfam" id="PF04140">
    <property type="entry name" value="ICMT"/>
    <property type="match status" value="1"/>
</dbReference>